<accession>A0A2K1QYT8</accession>
<gene>
    <name evidence="4" type="ORF">CAC42_5523</name>
</gene>
<comment type="caution">
    <text evidence="4">The sequence shown here is derived from an EMBL/GenBank/DDBJ whole genome shotgun (WGS) entry which is preliminary data.</text>
</comment>
<evidence type="ECO:0000313" key="5">
    <source>
        <dbReference type="Proteomes" id="UP000243797"/>
    </source>
</evidence>
<dbReference type="Pfam" id="PF01557">
    <property type="entry name" value="FAA_hydrolase"/>
    <property type="match status" value="1"/>
</dbReference>
<evidence type="ECO:0000313" key="4">
    <source>
        <dbReference type="EMBL" id="PNS20073.1"/>
    </source>
</evidence>
<sequence length="292" mass="31302">MAFKRLIRFVPASNASSILLGEPVEAALDVGKALRSGQDVQAKVFSGKSALDPGSLTDKVEKVGRVLSPLSQKEVGTIRCIGLNYKQHAAEVKLDEPKEPVLFMQVKPETALADPWPAPTIVPKFTIDHDTADYESELAVVIGKPCKNVSEADALSYVLGYTASNDVSSRAKQFSQSQWCFSKSFDGACPIGPVLVSPALIPDPTKLHVRGLKNGEVMQDCGVDDLIFSIPKIISFLSQGTTLPAGTVILTGTPAGVGVGKNPKQFLRDGDEFAVEILPHIGTMTTVYQHEK</sequence>
<keyword evidence="4" id="KW-0378">Hydrolase</keyword>
<evidence type="ECO:0000256" key="1">
    <source>
        <dbReference type="ARBA" id="ARBA00010211"/>
    </source>
</evidence>
<dbReference type="PANTHER" id="PTHR11820">
    <property type="entry name" value="ACYLPYRUVASE"/>
    <property type="match status" value="1"/>
</dbReference>
<dbReference type="Gene3D" id="3.90.850.10">
    <property type="entry name" value="Fumarylacetoacetase-like, C-terminal domain"/>
    <property type="match status" value="1"/>
</dbReference>
<keyword evidence="2" id="KW-0479">Metal-binding</keyword>
<dbReference type="InParanoid" id="A0A2K1QYT8"/>
<dbReference type="PANTHER" id="PTHR11820:SF7">
    <property type="entry name" value="ACYLPYRUVASE FAHD1, MITOCHONDRIAL"/>
    <property type="match status" value="1"/>
</dbReference>
<protein>
    <submittedName>
        <fullName evidence="4">Fumarylacetoacetate hydrolase domain-containing protein 2</fullName>
    </submittedName>
</protein>
<dbReference type="GO" id="GO:0050163">
    <property type="term" value="F:oxaloacetate tautomerase activity"/>
    <property type="evidence" value="ECO:0007669"/>
    <property type="project" value="UniProtKB-ARBA"/>
</dbReference>
<evidence type="ECO:0000259" key="3">
    <source>
        <dbReference type="Pfam" id="PF01557"/>
    </source>
</evidence>
<dbReference type="OrthoDB" id="411064at2759"/>
<dbReference type="InterPro" id="IPR036663">
    <property type="entry name" value="Fumarylacetoacetase_C_sf"/>
</dbReference>
<comment type="similarity">
    <text evidence="1">Belongs to the FAH family.</text>
</comment>
<dbReference type="AlphaFoldDB" id="A0A2K1QYT8"/>
<dbReference type="Proteomes" id="UP000243797">
    <property type="component" value="Unassembled WGS sequence"/>
</dbReference>
<keyword evidence="5" id="KW-1185">Reference proteome</keyword>
<dbReference type="SUPFAM" id="SSF56529">
    <property type="entry name" value="FAH"/>
    <property type="match status" value="1"/>
</dbReference>
<dbReference type="GO" id="GO:0006107">
    <property type="term" value="P:oxaloacetate metabolic process"/>
    <property type="evidence" value="ECO:0007669"/>
    <property type="project" value="UniProtKB-ARBA"/>
</dbReference>
<name>A0A2K1QYT8_9PEZI</name>
<dbReference type="GO" id="GO:0046872">
    <property type="term" value="F:metal ion binding"/>
    <property type="evidence" value="ECO:0007669"/>
    <property type="project" value="UniProtKB-KW"/>
</dbReference>
<dbReference type="EMBL" id="NKHZ01000025">
    <property type="protein sequence ID" value="PNS20073.1"/>
    <property type="molecule type" value="Genomic_DNA"/>
</dbReference>
<dbReference type="GO" id="GO:0018773">
    <property type="term" value="F:acetylpyruvate hydrolase activity"/>
    <property type="evidence" value="ECO:0007669"/>
    <property type="project" value="TreeGrafter"/>
</dbReference>
<dbReference type="STRING" id="2082308.A0A2K1QYT8"/>
<dbReference type="FunFam" id="3.90.850.10:FF:000002">
    <property type="entry name" value="2-hydroxyhepta-2,4-diene-1,7-dioate isomerase"/>
    <property type="match status" value="1"/>
</dbReference>
<dbReference type="InterPro" id="IPR011234">
    <property type="entry name" value="Fumarylacetoacetase-like_C"/>
</dbReference>
<proteinExistence type="inferred from homology"/>
<evidence type="ECO:0000256" key="2">
    <source>
        <dbReference type="ARBA" id="ARBA00022723"/>
    </source>
</evidence>
<feature type="domain" description="Fumarylacetoacetase-like C-terminal" evidence="3">
    <location>
        <begin position="77"/>
        <end position="286"/>
    </location>
</feature>
<organism evidence="4 5">
    <name type="scientific">Sphaceloma murrayae</name>
    <dbReference type="NCBI Taxonomy" id="2082308"/>
    <lineage>
        <taxon>Eukaryota</taxon>
        <taxon>Fungi</taxon>
        <taxon>Dikarya</taxon>
        <taxon>Ascomycota</taxon>
        <taxon>Pezizomycotina</taxon>
        <taxon>Dothideomycetes</taxon>
        <taxon>Dothideomycetidae</taxon>
        <taxon>Myriangiales</taxon>
        <taxon>Elsinoaceae</taxon>
        <taxon>Sphaceloma</taxon>
    </lineage>
</organism>
<reference evidence="4 5" key="1">
    <citation type="submission" date="2017-06" db="EMBL/GenBank/DDBJ databases">
        <title>Draft genome sequence of a variant of Elsinoe murrayae.</title>
        <authorList>
            <person name="Cheng Q."/>
        </authorList>
    </citation>
    <scope>NUCLEOTIDE SEQUENCE [LARGE SCALE GENOMIC DNA]</scope>
    <source>
        <strain evidence="4 5">CQ-2017a</strain>
    </source>
</reference>